<dbReference type="PANTHER" id="PTHR12686">
    <property type="entry name" value="3'-5' EXORIBONUCLEASE CSL4-RELATED"/>
    <property type="match status" value="1"/>
</dbReference>
<dbReference type="Pfam" id="PF14382">
    <property type="entry name" value="ECR1_N"/>
    <property type="match status" value="1"/>
</dbReference>
<keyword evidence="6" id="KW-1185">Reference proteome</keyword>
<dbReference type="EMBL" id="JAGHQL010000003">
    <property type="protein sequence ID" value="KAH0547515.1"/>
    <property type="molecule type" value="Genomic_DNA"/>
</dbReference>
<dbReference type="InterPro" id="IPR003029">
    <property type="entry name" value="S1_domain"/>
</dbReference>
<proteinExistence type="predicted"/>
<dbReference type="SUPFAM" id="SSF50249">
    <property type="entry name" value="Nucleic acid-binding proteins"/>
    <property type="match status" value="1"/>
</dbReference>
<dbReference type="SUPFAM" id="SSF110324">
    <property type="entry name" value="Ribosomal L27 protein-like"/>
    <property type="match status" value="1"/>
</dbReference>
<dbReference type="SMART" id="SM00316">
    <property type="entry name" value="S1"/>
    <property type="match status" value="1"/>
</dbReference>
<gene>
    <name evidence="5" type="ORF">FGG08_000240</name>
</gene>
<evidence type="ECO:0000259" key="4">
    <source>
        <dbReference type="SMART" id="SM00316"/>
    </source>
</evidence>
<dbReference type="InterPro" id="IPR025721">
    <property type="entry name" value="Exosome_cplx_N_dom"/>
</dbReference>
<dbReference type="AlphaFoldDB" id="A0A9P8L3X3"/>
<dbReference type="OrthoDB" id="440760at2759"/>
<evidence type="ECO:0000313" key="6">
    <source>
        <dbReference type="Proteomes" id="UP000698800"/>
    </source>
</evidence>
<dbReference type="Gene3D" id="2.40.50.140">
    <property type="entry name" value="Nucleic acid-binding proteins"/>
    <property type="match status" value="1"/>
</dbReference>
<dbReference type="InterPro" id="IPR012340">
    <property type="entry name" value="NA-bd_OB-fold"/>
</dbReference>
<dbReference type="GO" id="GO:0003723">
    <property type="term" value="F:RNA binding"/>
    <property type="evidence" value="ECO:0007669"/>
    <property type="project" value="InterPro"/>
</dbReference>
<protein>
    <recommendedName>
        <fullName evidence="4">S1 motif domain-containing protein</fullName>
    </recommendedName>
</protein>
<dbReference type="Pfam" id="PF10447">
    <property type="entry name" value="EXOSC1"/>
    <property type="match status" value="2"/>
</dbReference>
<dbReference type="GO" id="GO:0000176">
    <property type="term" value="C:nuclear exosome (RNase complex)"/>
    <property type="evidence" value="ECO:0007669"/>
    <property type="project" value="TreeGrafter"/>
</dbReference>
<evidence type="ECO:0000256" key="2">
    <source>
        <dbReference type="ARBA" id="ARBA00022490"/>
    </source>
</evidence>
<dbReference type="GO" id="GO:0005737">
    <property type="term" value="C:cytoplasm"/>
    <property type="evidence" value="ECO:0007669"/>
    <property type="project" value="TreeGrafter"/>
</dbReference>
<evidence type="ECO:0000313" key="5">
    <source>
        <dbReference type="EMBL" id="KAH0547515.1"/>
    </source>
</evidence>
<comment type="caution">
    <text evidence="5">The sequence shown here is derived from an EMBL/GenBank/DDBJ whole genome shotgun (WGS) entry which is preliminary data.</text>
</comment>
<dbReference type="Proteomes" id="UP000698800">
    <property type="component" value="Unassembled WGS sequence"/>
</dbReference>
<dbReference type="PANTHER" id="PTHR12686:SF8">
    <property type="entry name" value="EXOSOME COMPLEX COMPONENT CSL4"/>
    <property type="match status" value="1"/>
</dbReference>
<dbReference type="Gene3D" id="2.40.50.100">
    <property type="match status" value="1"/>
</dbReference>
<dbReference type="CDD" id="cd05791">
    <property type="entry name" value="S1_CSL4"/>
    <property type="match status" value="1"/>
</dbReference>
<dbReference type="FunFam" id="2.40.50.140:FF:000223">
    <property type="entry name" value="Chromosome 1, whole genome shotgun sequence"/>
    <property type="match status" value="1"/>
</dbReference>
<dbReference type="InterPro" id="IPR019495">
    <property type="entry name" value="EXOSC1_C"/>
</dbReference>
<accession>A0A9P8L3X3</accession>
<keyword evidence="2" id="KW-0963">Cytoplasm</keyword>
<dbReference type="GO" id="GO:0006396">
    <property type="term" value="P:RNA processing"/>
    <property type="evidence" value="ECO:0007669"/>
    <property type="project" value="InterPro"/>
</dbReference>
<evidence type="ECO:0000256" key="1">
    <source>
        <dbReference type="ARBA" id="ARBA00004604"/>
    </source>
</evidence>
<organism evidence="5 6">
    <name type="scientific">Glutinoglossum americanum</name>
    <dbReference type="NCBI Taxonomy" id="1670608"/>
    <lineage>
        <taxon>Eukaryota</taxon>
        <taxon>Fungi</taxon>
        <taxon>Dikarya</taxon>
        <taxon>Ascomycota</taxon>
        <taxon>Pezizomycotina</taxon>
        <taxon>Geoglossomycetes</taxon>
        <taxon>Geoglossales</taxon>
        <taxon>Geoglossaceae</taxon>
        <taxon>Glutinoglossum</taxon>
    </lineage>
</organism>
<sequence length="205" mass="21840">MAYPSIAIPGQPLGLSSQYASGPGTHVQNAHICASILGPVVEYAQDTKASSGKTRDSPPPVLSVQRSAQLVSNDAALTNVLPEVDAVVLARVTRINPRQATVAILVVGETVCSDEFQGLIRVQDVRATEKDKVKIFSSFRPGDIVRAQVISLGDQSNYYLSTAGNHLGVVMATSDGGNTMYPISWKEFKDPVTGVTESRKVAKPF</sequence>
<comment type="subcellular location">
    <subcellularLocation>
        <location evidence="1">Nucleus</location>
        <location evidence="1">Nucleolus</location>
    </subcellularLocation>
</comment>
<name>A0A9P8L3X3_9PEZI</name>
<dbReference type="InterPro" id="IPR039771">
    <property type="entry name" value="Csl4"/>
</dbReference>
<evidence type="ECO:0000256" key="3">
    <source>
        <dbReference type="ARBA" id="ARBA00022835"/>
    </source>
</evidence>
<dbReference type="GO" id="GO:0005730">
    <property type="term" value="C:nucleolus"/>
    <property type="evidence" value="ECO:0007669"/>
    <property type="project" value="UniProtKB-SubCell"/>
</dbReference>
<feature type="domain" description="S1 motif" evidence="4">
    <location>
        <begin position="83"/>
        <end position="163"/>
    </location>
</feature>
<keyword evidence="3" id="KW-0271">Exosome</keyword>
<reference evidence="5" key="1">
    <citation type="submission" date="2021-03" db="EMBL/GenBank/DDBJ databases">
        <title>Comparative genomics and phylogenomic investigation of the class Geoglossomycetes provide insights into ecological specialization and systematics.</title>
        <authorList>
            <person name="Melie T."/>
            <person name="Pirro S."/>
            <person name="Miller A.N."/>
            <person name="Quandt A."/>
        </authorList>
    </citation>
    <scope>NUCLEOTIDE SEQUENCE</scope>
    <source>
        <strain evidence="5">GBOQ0MN5Z8</strain>
    </source>
</reference>